<dbReference type="AlphaFoldDB" id="A0A2L1UYS3"/>
<gene>
    <name evidence="1" type="ORF">BV494_24775</name>
</gene>
<evidence type="ECO:0000313" key="1">
    <source>
        <dbReference type="EMBL" id="AVF38112.1"/>
    </source>
</evidence>
<dbReference type="KEGG" id="rox:BV494_24775"/>
<evidence type="ECO:0000313" key="2">
    <source>
        <dbReference type="Proteomes" id="UP000239197"/>
    </source>
</evidence>
<accession>A0A2L1UYS3</accession>
<proteinExistence type="predicted"/>
<keyword evidence="2" id="KW-1185">Reference proteome</keyword>
<organism evidence="1 2">
    <name type="scientific">Rahnella sikkimica</name>
    <dbReference type="NCBI Taxonomy" id="1805933"/>
    <lineage>
        <taxon>Bacteria</taxon>
        <taxon>Pseudomonadati</taxon>
        <taxon>Pseudomonadota</taxon>
        <taxon>Gammaproteobacteria</taxon>
        <taxon>Enterobacterales</taxon>
        <taxon>Yersiniaceae</taxon>
        <taxon>Rahnella</taxon>
    </lineage>
</organism>
<dbReference type="RefSeq" id="WP_104925438.1">
    <property type="nucleotide sequence ID" value="NZ_CP019064.1"/>
</dbReference>
<geneLocation type="plasmid" evidence="1 2">
    <name>unnamed2</name>
</geneLocation>
<keyword evidence="1" id="KW-0614">Plasmid</keyword>
<dbReference type="Proteomes" id="UP000239197">
    <property type="component" value="Plasmid unnamed2"/>
</dbReference>
<protein>
    <submittedName>
        <fullName evidence="1">Uncharacterized protein</fullName>
    </submittedName>
</protein>
<dbReference type="OrthoDB" id="6638315at2"/>
<sequence>MTHIFYSYLLKVFRADLFNDKNFLLRNTYENNPFGGNVDKVFNACCNAIVASNKTQSVEYKFAKFYLILINKVDSGLIKDFIRHLASRYVTGHFMNIKEVNIILPELVAEFNKILSKNT</sequence>
<dbReference type="EMBL" id="CP019064">
    <property type="protein sequence ID" value="AVF38112.1"/>
    <property type="molecule type" value="Genomic_DNA"/>
</dbReference>
<name>A0A2L1UYS3_9GAMM</name>
<reference evidence="2" key="1">
    <citation type="submission" date="2017-01" db="EMBL/GenBank/DDBJ databases">
        <title>Genome sequence of Rouxiella sp. ERMR1:05.</title>
        <authorList>
            <person name="Kumar R."/>
            <person name="Singh D."/>
            <person name="Kumar S."/>
        </authorList>
    </citation>
    <scope>NUCLEOTIDE SEQUENCE [LARGE SCALE GENOMIC DNA]</scope>
    <source>
        <strain evidence="2">ERMR1:05</strain>
        <plasmid evidence="2">unnamed2</plasmid>
    </source>
</reference>